<dbReference type="SUPFAM" id="SSF50692">
    <property type="entry name" value="ADC-like"/>
    <property type="match status" value="1"/>
</dbReference>
<keyword evidence="1" id="KW-0479">Metal-binding</keyword>
<dbReference type="GO" id="GO:0046872">
    <property type="term" value="F:metal ion binding"/>
    <property type="evidence" value="ECO:0007669"/>
    <property type="project" value="UniProtKB-KW"/>
</dbReference>
<dbReference type="InterPro" id="IPR050123">
    <property type="entry name" value="Prok_molybdopt-oxidoreductase"/>
</dbReference>
<dbReference type="GO" id="GO:0022904">
    <property type="term" value="P:respiratory electron transport chain"/>
    <property type="evidence" value="ECO:0007669"/>
    <property type="project" value="TreeGrafter"/>
</dbReference>
<dbReference type="PANTHER" id="PTHR43105:SF12">
    <property type="entry name" value="NADH-QUINONE OXIDOREDUCTASE SUBUNIT G"/>
    <property type="match status" value="1"/>
</dbReference>
<evidence type="ECO:0000256" key="3">
    <source>
        <dbReference type="ARBA" id="ARBA00023014"/>
    </source>
</evidence>
<keyword evidence="2" id="KW-0408">Iron</keyword>
<dbReference type="Pfam" id="PF01568">
    <property type="entry name" value="Molydop_binding"/>
    <property type="match status" value="1"/>
</dbReference>
<name>A0A9X3BDY5_9MYCO</name>
<protein>
    <submittedName>
        <fullName evidence="6">Molybdopterin-dependent oxidoreductase</fullName>
    </submittedName>
</protein>
<dbReference type="InterPro" id="IPR006656">
    <property type="entry name" value="Mopterin_OxRdtase"/>
</dbReference>
<dbReference type="GO" id="GO:0051536">
    <property type="term" value="F:iron-sulfur cluster binding"/>
    <property type="evidence" value="ECO:0007669"/>
    <property type="project" value="UniProtKB-KW"/>
</dbReference>
<reference evidence="6" key="2">
    <citation type="journal article" date="2022" name="BMC Genomics">
        <title>Comparative genome analysis of mycobacteria focusing on tRNA and non-coding RNA.</title>
        <authorList>
            <person name="Behra P.R.K."/>
            <person name="Pettersson B.M.F."/>
            <person name="Ramesh M."/>
            <person name="Das S."/>
            <person name="Dasgupta S."/>
            <person name="Kirsebom L.A."/>
        </authorList>
    </citation>
    <scope>NUCLEOTIDE SEQUENCE</scope>
    <source>
        <strain evidence="6">DSM 45406</strain>
    </source>
</reference>
<dbReference type="Gene3D" id="3.40.50.740">
    <property type="match status" value="1"/>
</dbReference>
<dbReference type="PANTHER" id="PTHR43105">
    <property type="entry name" value="RESPIRATORY NITRATE REDUCTASE"/>
    <property type="match status" value="1"/>
</dbReference>
<dbReference type="Pfam" id="PF00384">
    <property type="entry name" value="Molybdopterin"/>
    <property type="match status" value="1"/>
</dbReference>
<accession>A0A9X3BDY5</accession>
<evidence type="ECO:0000313" key="7">
    <source>
        <dbReference type="Proteomes" id="UP001140272"/>
    </source>
</evidence>
<dbReference type="GO" id="GO:0003954">
    <property type="term" value="F:NADH dehydrogenase activity"/>
    <property type="evidence" value="ECO:0007669"/>
    <property type="project" value="TreeGrafter"/>
</dbReference>
<dbReference type="GO" id="GO:0043546">
    <property type="term" value="F:molybdopterin cofactor binding"/>
    <property type="evidence" value="ECO:0007669"/>
    <property type="project" value="InterPro"/>
</dbReference>
<comment type="caution">
    <text evidence="6">The sequence shown here is derived from an EMBL/GenBank/DDBJ whole genome shotgun (WGS) entry which is preliminary data.</text>
</comment>
<feature type="domain" description="Molybdopterin oxidoreductase" evidence="4">
    <location>
        <begin position="32"/>
        <end position="130"/>
    </location>
</feature>
<organism evidence="6 7">
    <name type="scientific">Mycolicibacterium rufum</name>
    <dbReference type="NCBI Taxonomy" id="318424"/>
    <lineage>
        <taxon>Bacteria</taxon>
        <taxon>Bacillati</taxon>
        <taxon>Actinomycetota</taxon>
        <taxon>Actinomycetes</taxon>
        <taxon>Mycobacteriales</taxon>
        <taxon>Mycobacteriaceae</taxon>
        <taxon>Mycolicibacterium</taxon>
    </lineage>
</organism>
<evidence type="ECO:0000313" key="6">
    <source>
        <dbReference type="EMBL" id="MCV7069233.1"/>
    </source>
</evidence>
<dbReference type="Proteomes" id="UP001140272">
    <property type="component" value="Unassembled WGS sequence"/>
</dbReference>
<sequence>AGALPNLLPGGRPVGDDTARAQMAAAWNVDALPTESGRDTAAILAAAGSGALDALLVAAVGVDDLPDPAAAVAALDAAPFVVSLELRHSAVTERADVVFPVAPVVEKAGSFVNWEGRIRPFDASLRTNAIPDQRVLTYLADEIGVDLGLPTASAAADERARLGMWSGSRDAGDHPAPPAPVPGDGEAVLATWRLLLDNGRLQDGEPHLAGTAHAPVVRLSAATAAEIGAGAGDPVTVSTDRGAITLPLAVTDMADRVAWVPMNSPGSVVHSALGVTSGAVVSIGRGHL</sequence>
<reference evidence="6" key="1">
    <citation type="submission" date="2020-07" db="EMBL/GenBank/DDBJ databases">
        <authorList>
            <person name="Pettersson B.M.F."/>
            <person name="Behra P.R.K."/>
            <person name="Ramesh M."/>
            <person name="Das S."/>
            <person name="Dasgupta S."/>
            <person name="Kirsebom L.A."/>
        </authorList>
    </citation>
    <scope>NUCLEOTIDE SEQUENCE</scope>
    <source>
        <strain evidence="6">DSM 45406</strain>
    </source>
</reference>
<dbReference type="SUPFAM" id="SSF53706">
    <property type="entry name" value="Formate dehydrogenase/DMSO reductase, domains 1-3"/>
    <property type="match status" value="1"/>
</dbReference>
<keyword evidence="3" id="KW-0411">Iron-sulfur</keyword>
<evidence type="ECO:0000256" key="2">
    <source>
        <dbReference type="ARBA" id="ARBA00023004"/>
    </source>
</evidence>
<dbReference type="CDD" id="cd02788">
    <property type="entry name" value="MopB_CT_NDH-1_NuoG2-N7"/>
    <property type="match status" value="1"/>
</dbReference>
<evidence type="ECO:0000259" key="4">
    <source>
        <dbReference type="Pfam" id="PF00384"/>
    </source>
</evidence>
<feature type="domain" description="Molybdopterin dinucleotide-binding" evidence="5">
    <location>
        <begin position="210"/>
        <end position="266"/>
    </location>
</feature>
<dbReference type="GO" id="GO:0016020">
    <property type="term" value="C:membrane"/>
    <property type="evidence" value="ECO:0007669"/>
    <property type="project" value="TreeGrafter"/>
</dbReference>
<evidence type="ECO:0000259" key="5">
    <source>
        <dbReference type="Pfam" id="PF01568"/>
    </source>
</evidence>
<dbReference type="InterPro" id="IPR006657">
    <property type="entry name" value="MoPterin_dinucl-bd_dom"/>
</dbReference>
<dbReference type="InterPro" id="IPR009010">
    <property type="entry name" value="Asp_de-COase-like_dom_sf"/>
</dbReference>
<feature type="non-terminal residue" evidence="6">
    <location>
        <position position="1"/>
    </location>
</feature>
<dbReference type="EMBL" id="JACKRN010000027">
    <property type="protein sequence ID" value="MCV7069233.1"/>
    <property type="molecule type" value="Genomic_DNA"/>
</dbReference>
<gene>
    <name evidence="6" type="ORF">H7H73_00525</name>
</gene>
<dbReference type="AlphaFoldDB" id="A0A9X3BDY5"/>
<proteinExistence type="predicted"/>
<dbReference type="Gene3D" id="2.40.40.20">
    <property type="match status" value="1"/>
</dbReference>
<evidence type="ECO:0000256" key="1">
    <source>
        <dbReference type="ARBA" id="ARBA00022723"/>
    </source>
</evidence>